<gene>
    <name evidence="1" type="ORF">ACFQZJ_13025</name>
</gene>
<dbReference type="EMBL" id="JBHTHY010000011">
    <property type="protein sequence ID" value="MFD0798388.1"/>
    <property type="molecule type" value="Genomic_DNA"/>
</dbReference>
<dbReference type="Pfam" id="PF19852">
    <property type="entry name" value="DUF6327"/>
    <property type="match status" value="1"/>
</dbReference>
<accession>A0ABW3B6G7</accession>
<evidence type="ECO:0000313" key="1">
    <source>
        <dbReference type="EMBL" id="MFD0798388.1"/>
    </source>
</evidence>
<name>A0ABW3B6G7_9FLAO</name>
<dbReference type="Proteomes" id="UP001597012">
    <property type="component" value="Unassembled WGS sequence"/>
</dbReference>
<protein>
    <submittedName>
        <fullName evidence="1">DUF6327 family protein</fullName>
    </submittedName>
</protein>
<evidence type="ECO:0000313" key="2">
    <source>
        <dbReference type="Proteomes" id="UP001597012"/>
    </source>
</evidence>
<keyword evidence="2" id="KW-1185">Reference proteome</keyword>
<dbReference type="InterPro" id="IPR046290">
    <property type="entry name" value="DUF6327"/>
</dbReference>
<organism evidence="1 2">
    <name type="scientific">Maribacter chungangensis</name>
    <dbReference type="NCBI Taxonomy" id="1069117"/>
    <lineage>
        <taxon>Bacteria</taxon>
        <taxon>Pseudomonadati</taxon>
        <taxon>Bacteroidota</taxon>
        <taxon>Flavobacteriia</taxon>
        <taxon>Flavobacteriales</taxon>
        <taxon>Flavobacteriaceae</taxon>
        <taxon>Maribacter</taxon>
    </lineage>
</organism>
<dbReference type="RefSeq" id="WP_379935107.1">
    <property type="nucleotide sequence ID" value="NZ_JBHTHY010000011.1"/>
</dbReference>
<proteinExistence type="predicted"/>
<sequence>MKQKQYTSMEDIRLDLLTLNLQRKIQMEELKLTHHQFKEDLSPMNWIGSLLKGVKKYGALLLLKKLIK</sequence>
<reference evidence="2" key="1">
    <citation type="journal article" date="2019" name="Int. J. Syst. Evol. Microbiol.">
        <title>The Global Catalogue of Microorganisms (GCM) 10K type strain sequencing project: providing services to taxonomists for standard genome sequencing and annotation.</title>
        <authorList>
            <consortium name="The Broad Institute Genomics Platform"/>
            <consortium name="The Broad Institute Genome Sequencing Center for Infectious Disease"/>
            <person name="Wu L."/>
            <person name="Ma J."/>
        </authorList>
    </citation>
    <scope>NUCLEOTIDE SEQUENCE [LARGE SCALE GENOMIC DNA]</scope>
    <source>
        <strain evidence="2">CCUG 61948</strain>
    </source>
</reference>
<comment type="caution">
    <text evidence="1">The sequence shown here is derived from an EMBL/GenBank/DDBJ whole genome shotgun (WGS) entry which is preliminary data.</text>
</comment>